<name>A0A550BRV7_9AGAR</name>
<feature type="region of interest" description="Disordered" evidence="1">
    <location>
        <begin position="50"/>
        <end position="97"/>
    </location>
</feature>
<evidence type="ECO:0000256" key="1">
    <source>
        <dbReference type="SAM" id="MobiDB-lite"/>
    </source>
</evidence>
<keyword evidence="3" id="KW-1185">Reference proteome</keyword>
<organism evidence="2 3">
    <name type="scientific">Schizophyllum amplum</name>
    <dbReference type="NCBI Taxonomy" id="97359"/>
    <lineage>
        <taxon>Eukaryota</taxon>
        <taxon>Fungi</taxon>
        <taxon>Dikarya</taxon>
        <taxon>Basidiomycota</taxon>
        <taxon>Agaricomycotina</taxon>
        <taxon>Agaricomycetes</taxon>
        <taxon>Agaricomycetidae</taxon>
        <taxon>Agaricales</taxon>
        <taxon>Schizophyllaceae</taxon>
        <taxon>Schizophyllum</taxon>
    </lineage>
</organism>
<dbReference type="Proteomes" id="UP000320762">
    <property type="component" value="Unassembled WGS sequence"/>
</dbReference>
<gene>
    <name evidence="2" type="ORF">BD626DRAFT_578734</name>
</gene>
<dbReference type="AlphaFoldDB" id="A0A550BRV7"/>
<feature type="compositionally biased region" description="Basic residues" evidence="1">
    <location>
        <begin position="209"/>
        <end position="219"/>
    </location>
</feature>
<accession>A0A550BRV7</accession>
<protein>
    <submittedName>
        <fullName evidence="2">Uncharacterized protein</fullName>
    </submittedName>
</protein>
<comment type="caution">
    <text evidence="2">The sequence shown here is derived from an EMBL/GenBank/DDBJ whole genome shotgun (WGS) entry which is preliminary data.</text>
</comment>
<feature type="region of interest" description="Disordered" evidence="1">
    <location>
        <begin position="136"/>
        <end position="160"/>
    </location>
</feature>
<dbReference type="EMBL" id="VDMD01000207">
    <property type="protein sequence ID" value="TRM55261.1"/>
    <property type="molecule type" value="Genomic_DNA"/>
</dbReference>
<sequence>MASVSVAVSLPIELWQRLMTCTSSEASAPVFVDVARALSQQRPLIQSSLARQATTSGMGRRRASSWSNSVTHAPAITPLPPLHSVGPGPAGTADAGQPFRQVPAATTSAPKRCGRATGSSCELFVPHEVRAPAVAVPSPELSASERLGPERLSSEELCDDSLNAPSAVDLYDVSERQGDLMEDPTFSLPAADPTWTSRLRERRRAEGRGRRRPRPLPPP</sequence>
<feature type="region of interest" description="Disordered" evidence="1">
    <location>
        <begin position="181"/>
        <end position="219"/>
    </location>
</feature>
<evidence type="ECO:0000313" key="2">
    <source>
        <dbReference type="EMBL" id="TRM55261.1"/>
    </source>
</evidence>
<reference evidence="2 3" key="1">
    <citation type="journal article" date="2019" name="New Phytol.">
        <title>Comparative genomics reveals unique wood-decay strategies and fruiting body development in the Schizophyllaceae.</title>
        <authorList>
            <person name="Almasi E."/>
            <person name="Sahu N."/>
            <person name="Krizsan K."/>
            <person name="Balint B."/>
            <person name="Kovacs G.M."/>
            <person name="Kiss B."/>
            <person name="Cseklye J."/>
            <person name="Drula E."/>
            <person name="Henrissat B."/>
            <person name="Nagy I."/>
            <person name="Chovatia M."/>
            <person name="Adam C."/>
            <person name="LaButti K."/>
            <person name="Lipzen A."/>
            <person name="Riley R."/>
            <person name="Grigoriev I.V."/>
            <person name="Nagy L.G."/>
        </authorList>
    </citation>
    <scope>NUCLEOTIDE SEQUENCE [LARGE SCALE GENOMIC DNA]</scope>
    <source>
        <strain evidence="2 3">NL-1724</strain>
    </source>
</reference>
<proteinExistence type="predicted"/>
<evidence type="ECO:0000313" key="3">
    <source>
        <dbReference type="Proteomes" id="UP000320762"/>
    </source>
</evidence>